<evidence type="ECO:0000313" key="1">
    <source>
        <dbReference type="EMBL" id="MBP2290528.1"/>
    </source>
</evidence>
<dbReference type="InterPro" id="IPR047715">
    <property type="entry name" value="EboA_dom"/>
</dbReference>
<dbReference type="RefSeq" id="WP_209762708.1">
    <property type="nucleotide sequence ID" value="NZ_JAGINP010000001.1"/>
</dbReference>
<dbReference type="NCBIfam" id="NF035938">
    <property type="entry name" value="EboA_domain"/>
    <property type="match status" value="1"/>
</dbReference>
<evidence type="ECO:0000313" key="2">
    <source>
        <dbReference type="Proteomes" id="UP000781958"/>
    </source>
</evidence>
<gene>
    <name evidence="1" type="ORF">J2851_000265</name>
</gene>
<name>A0ABS4SEN9_9PROT</name>
<accession>A0ABS4SEN9</accession>
<reference evidence="1 2" key="1">
    <citation type="submission" date="2021-03" db="EMBL/GenBank/DDBJ databases">
        <title>Genomic Encyclopedia of Type Strains, Phase III (KMG-III): the genomes of soil and plant-associated and newly described type strains.</title>
        <authorList>
            <person name="Whitman W."/>
        </authorList>
    </citation>
    <scope>NUCLEOTIDE SEQUENCE [LARGE SCALE GENOMIC DNA]</scope>
    <source>
        <strain evidence="1 2">IMMIB AFH-6</strain>
    </source>
</reference>
<sequence length="231" mass="25695">MIQPYHPIDTQHVLFLLRQWLKAVSPPAGVEWLDDARDTVNEGMDDDVFTAAVVEAPKRLGHAPLRLTREDQADAAKARPGWRPQRWTADVAARAVLLLSYDDSDGEAYAGMVTGLLKLGRGEISAVLYRCLPLLPYPERHLSWATAATRSDHRELFEALALGNPYPAERFDEPSWNSLIMKAVFLGVPLSDVDGLDRRANPVLARELRDYAQQRKAVGQPVDPGIWHAAG</sequence>
<proteinExistence type="predicted"/>
<dbReference type="EMBL" id="JAGINP010000001">
    <property type="protein sequence ID" value="MBP2290528.1"/>
    <property type="molecule type" value="Genomic_DNA"/>
</dbReference>
<comment type="caution">
    <text evidence="1">The sequence shown here is derived from an EMBL/GenBank/DDBJ whole genome shotgun (WGS) entry which is preliminary data.</text>
</comment>
<dbReference type="Proteomes" id="UP000781958">
    <property type="component" value="Unassembled WGS sequence"/>
</dbReference>
<protein>
    <submittedName>
        <fullName evidence="1">Uncharacterized protein</fullName>
    </submittedName>
</protein>
<organism evidence="1 2">
    <name type="scientific">Azospirillum rugosum</name>
    <dbReference type="NCBI Taxonomy" id="416170"/>
    <lineage>
        <taxon>Bacteria</taxon>
        <taxon>Pseudomonadati</taxon>
        <taxon>Pseudomonadota</taxon>
        <taxon>Alphaproteobacteria</taxon>
        <taxon>Rhodospirillales</taxon>
        <taxon>Azospirillaceae</taxon>
        <taxon>Azospirillum</taxon>
    </lineage>
</organism>
<keyword evidence="2" id="KW-1185">Reference proteome</keyword>